<dbReference type="PROSITE" id="PS51819">
    <property type="entry name" value="VOC"/>
    <property type="match status" value="1"/>
</dbReference>
<evidence type="ECO:0000259" key="1">
    <source>
        <dbReference type="PROSITE" id="PS51819"/>
    </source>
</evidence>
<dbReference type="PANTHER" id="PTHR35006">
    <property type="entry name" value="GLYOXALASE FAMILY PROTEIN (AFU_ORTHOLOGUE AFUA_5G14830)"/>
    <property type="match status" value="1"/>
</dbReference>
<dbReference type="OrthoDB" id="9807407at2"/>
<dbReference type="InterPro" id="IPR029068">
    <property type="entry name" value="Glyas_Bleomycin-R_OHBP_Dase"/>
</dbReference>
<proteinExistence type="predicted"/>
<dbReference type="EMBL" id="QGLE01000011">
    <property type="protein sequence ID" value="PWR19544.1"/>
    <property type="molecule type" value="Genomic_DNA"/>
</dbReference>
<feature type="domain" description="VOC" evidence="1">
    <location>
        <begin position="3"/>
        <end position="124"/>
    </location>
</feature>
<dbReference type="InterPro" id="IPR037523">
    <property type="entry name" value="VOC_core"/>
</dbReference>
<dbReference type="PANTHER" id="PTHR35006:SF1">
    <property type="entry name" value="BLL2941 PROTEIN"/>
    <property type="match status" value="1"/>
</dbReference>
<dbReference type="RefSeq" id="WP_109907426.1">
    <property type="nucleotide sequence ID" value="NZ_QGLE01000011.1"/>
</dbReference>
<dbReference type="Gene3D" id="3.10.180.10">
    <property type="entry name" value="2,3-Dihydroxybiphenyl 1,2-Dioxygenase, domain 1"/>
    <property type="match status" value="1"/>
</dbReference>
<accession>A0A317DZ92</accession>
<evidence type="ECO:0000313" key="3">
    <source>
        <dbReference type="Proteomes" id="UP000245461"/>
    </source>
</evidence>
<sequence>MSIFTHVCVGTNDLARARVFYDDVLGKLGYKRIADLGDNGSIWGEDGPAFFVLKPGNGLPATYANGGTISFVSPSRVAINAFHASALAHGGQDEGLPGPRGIAPNAYAAYVRDPDGNKLAAYCFKP</sequence>
<dbReference type="Pfam" id="PF00903">
    <property type="entry name" value="Glyoxalase"/>
    <property type="match status" value="1"/>
</dbReference>
<evidence type="ECO:0000313" key="2">
    <source>
        <dbReference type="EMBL" id="PWR19544.1"/>
    </source>
</evidence>
<dbReference type="SUPFAM" id="SSF54593">
    <property type="entry name" value="Glyoxalase/Bleomycin resistance protein/Dihydroxybiphenyl dioxygenase"/>
    <property type="match status" value="1"/>
</dbReference>
<name>A0A317DZ92_9PROT</name>
<dbReference type="InterPro" id="IPR004360">
    <property type="entry name" value="Glyas_Fos-R_dOase_dom"/>
</dbReference>
<organism evidence="2 3">
    <name type="scientific">Zavarzinia aquatilis</name>
    <dbReference type="NCBI Taxonomy" id="2211142"/>
    <lineage>
        <taxon>Bacteria</taxon>
        <taxon>Pseudomonadati</taxon>
        <taxon>Pseudomonadota</taxon>
        <taxon>Alphaproteobacteria</taxon>
        <taxon>Rhodospirillales</taxon>
        <taxon>Zavarziniaceae</taxon>
        <taxon>Zavarzinia</taxon>
    </lineage>
</organism>
<reference evidence="2 3" key="1">
    <citation type="submission" date="2018-05" db="EMBL/GenBank/DDBJ databases">
        <title>Zavarzinia sp. HR-AS.</title>
        <authorList>
            <person name="Lee Y."/>
            <person name="Jeon C.O."/>
        </authorList>
    </citation>
    <scope>NUCLEOTIDE SEQUENCE [LARGE SCALE GENOMIC DNA]</scope>
    <source>
        <strain evidence="2 3">HR-AS</strain>
    </source>
</reference>
<keyword evidence="3" id="KW-1185">Reference proteome</keyword>
<protein>
    <submittedName>
        <fullName evidence="2">Glyoxalase</fullName>
    </submittedName>
</protein>
<dbReference type="AlphaFoldDB" id="A0A317DZ92"/>
<dbReference type="Proteomes" id="UP000245461">
    <property type="component" value="Unassembled WGS sequence"/>
</dbReference>
<gene>
    <name evidence="2" type="ORF">DKG74_17285</name>
</gene>
<comment type="caution">
    <text evidence="2">The sequence shown here is derived from an EMBL/GenBank/DDBJ whole genome shotgun (WGS) entry which is preliminary data.</text>
</comment>
<dbReference type="CDD" id="cd07262">
    <property type="entry name" value="VOC_like"/>
    <property type="match status" value="1"/>
</dbReference>